<keyword evidence="3" id="KW-1185">Reference proteome</keyword>
<dbReference type="InterPro" id="IPR000477">
    <property type="entry name" value="RT_dom"/>
</dbReference>
<sequence length="393" mass="44012">MDRPSGIPDPGGRRESLAKEDLSLVEKDQFGEHLGKLDIHKSMGPDGMHPRVLRELADVIAMPLSIIFERSWRTGEVPEDWRKANVTLVFKKSKKEDPGNYRPVSLTSIPGEVMEQLILGVINKHVEEKKVIRSGQHGFTKGKSCLINLIAFYDGMTGWVDEGRAADVVYLNFSKAFDTVSHNILIGKLRKCGFNEWTVRRGSVLGPVLFNIFINDPDEGTECTLSKFADDTKLGGVADTPEGCAAIQRDLDRLESWAERNLMKFNKGKCRVLHLGRNNPKHQHRLGVDLLGSSSAEKDLGVLVDNKLSMSQQCALVAKKANGTLGCIKKSVASRSREVLLPLCSALVRPHLEFCVQFWDPQFNKDGELLERVQWRATEMIRGLEHLSCEERL</sequence>
<name>A0ABC9Y6E2_GRUJA</name>
<dbReference type="Proteomes" id="UP001623348">
    <property type="component" value="Unassembled WGS sequence"/>
</dbReference>
<dbReference type="Pfam" id="PF00078">
    <property type="entry name" value="RVT_1"/>
    <property type="match status" value="1"/>
</dbReference>
<evidence type="ECO:0000259" key="1">
    <source>
        <dbReference type="PROSITE" id="PS50878"/>
    </source>
</evidence>
<organism evidence="2 3">
    <name type="scientific">Grus japonensis</name>
    <name type="common">Japanese crane</name>
    <name type="synonym">Red-crowned crane</name>
    <dbReference type="NCBI Taxonomy" id="30415"/>
    <lineage>
        <taxon>Eukaryota</taxon>
        <taxon>Metazoa</taxon>
        <taxon>Chordata</taxon>
        <taxon>Craniata</taxon>
        <taxon>Vertebrata</taxon>
        <taxon>Euteleostomi</taxon>
        <taxon>Archelosauria</taxon>
        <taxon>Archosauria</taxon>
        <taxon>Dinosauria</taxon>
        <taxon>Saurischia</taxon>
        <taxon>Theropoda</taxon>
        <taxon>Coelurosauria</taxon>
        <taxon>Aves</taxon>
        <taxon>Neognathae</taxon>
        <taxon>Neoaves</taxon>
        <taxon>Gruiformes</taxon>
        <taxon>Gruidae</taxon>
        <taxon>Grus</taxon>
    </lineage>
</organism>
<comment type="caution">
    <text evidence="2">The sequence shown here is derived from an EMBL/GenBank/DDBJ whole genome shotgun (WGS) entry which is preliminary data.</text>
</comment>
<evidence type="ECO:0000313" key="2">
    <source>
        <dbReference type="EMBL" id="GAB0204622.1"/>
    </source>
</evidence>
<gene>
    <name evidence="2" type="ORF">GRJ2_002927800</name>
</gene>
<dbReference type="EMBL" id="BAAFJT010000040">
    <property type="protein sequence ID" value="GAB0204622.1"/>
    <property type="molecule type" value="Genomic_DNA"/>
</dbReference>
<reference evidence="2 3" key="1">
    <citation type="submission" date="2024-06" db="EMBL/GenBank/DDBJ databases">
        <title>The draft genome of Grus japonensis, version 3.</title>
        <authorList>
            <person name="Nabeshima K."/>
            <person name="Suzuki S."/>
            <person name="Onuma M."/>
        </authorList>
    </citation>
    <scope>NUCLEOTIDE SEQUENCE [LARGE SCALE GENOMIC DNA]</scope>
    <source>
        <strain evidence="2 3">451A</strain>
    </source>
</reference>
<accession>A0ABC9Y6E2</accession>
<dbReference type="PANTHER" id="PTHR33332">
    <property type="entry name" value="REVERSE TRANSCRIPTASE DOMAIN-CONTAINING PROTEIN"/>
    <property type="match status" value="1"/>
</dbReference>
<proteinExistence type="predicted"/>
<dbReference type="AlphaFoldDB" id="A0ABC9Y6E2"/>
<dbReference type="PROSITE" id="PS50878">
    <property type="entry name" value="RT_POL"/>
    <property type="match status" value="1"/>
</dbReference>
<dbReference type="CDD" id="cd01650">
    <property type="entry name" value="RT_nLTR_like"/>
    <property type="match status" value="1"/>
</dbReference>
<feature type="domain" description="Reverse transcriptase" evidence="1">
    <location>
        <begin position="70"/>
        <end position="290"/>
    </location>
</feature>
<protein>
    <submittedName>
        <fullName evidence="2">Mitochondrial enolase superfamily member 1</fullName>
    </submittedName>
</protein>
<evidence type="ECO:0000313" key="3">
    <source>
        <dbReference type="Proteomes" id="UP001623348"/>
    </source>
</evidence>